<dbReference type="RefSeq" id="WP_191252274.1">
    <property type="nucleotide sequence ID" value="NZ_BNCI01000002.1"/>
</dbReference>
<keyword evidence="1" id="KW-0472">Membrane</keyword>
<keyword evidence="1" id="KW-0812">Transmembrane</keyword>
<sequence length="162" mass="18107">MRLPSQNIKKINLPEFQEQFLTRTAIGVFIVALSYGLGIGQHFADAATTAYLSTAKTVLSVLVLLLLLPSFLRLLWLRYNHRAEFNSTESYIAAVAKNAGMMTFSLTFVFLIALEAASQSYLPQLQLDMPPSLYLKAVLCFSLLVFSLTFFIEARKANSEDD</sequence>
<dbReference type="AlphaFoldDB" id="A0A919AT57"/>
<protein>
    <submittedName>
        <fullName evidence="2">Uncharacterized protein</fullName>
    </submittedName>
</protein>
<dbReference type="EMBL" id="BNCI01000002">
    <property type="protein sequence ID" value="GHF24342.1"/>
    <property type="molecule type" value="Genomic_DNA"/>
</dbReference>
<evidence type="ECO:0000313" key="3">
    <source>
        <dbReference type="Proteomes" id="UP000630923"/>
    </source>
</evidence>
<name>A0A919AT57_9PROT</name>
<reference evidence="2" key="1">
    <citation type="journal article" date="2014" name="Int. J. Syst. Evol. Microbiol.">
        <title>Complete genome sequence of Corynebacterium casei LMG S-19264T (=DSM 44701T), isolated from a smear-ripened cheese.</title>
        <authorList>
            <consortium name="US DOE Joint Genome Institute (JGI-PGF)"/>
            <person name="Walter F."/>
            <person name="Albersmeier A."/>
            <person name="Kalinowski J."/>
            <person name="Ruckert C."/>
        </authorList>
    </citation>
    <scope>NUCLEOTIDE SEQUENCE</scope>
    <source>
        <strain evidence="2">KCTC 42590</strain>
    </source>
</reference>
<feature type="transmembrane region" description="Helical" evidence="1">
    <location>
        <begin position="133"/>
        <end position="152"/>
    </location>
</feature>
<feature type="transmembrane region" description="Helical" evidence="1">
    <location>
        <begin position="91"/>
        <end position="113"/>
    </location>
</feature>
<dbReference type="Proteomes" id="UP000630923">
    <property type="component" value="Unassembled WGS sequence"/>
</dbReference>
<keyword evidence="1" id="KW-1133">Transmembrane helix</keyword>
<reference evidence="2" key="2">
    <citation type="submission" date="2020-09" db="EMBL/GenBank/DDBJ databases">
        <authorList>
            <person name="Sun Q."/>
            <person name="Kim S."/>
        </authorList>
    </citation>
    <scope>NUCLEOTIDE SEQUENCE</scope>
    <source>
        <strain evidence="2">KCTC 42590</strain>
    </source>
</reference>
<comment type="caution">
    <text evidence="2">The sequence shown here is derived from an EMBL/GenBank/DDBJ whole genome shotgun (WGS) entry which is preliminary data.</text>
</comment>
<feature type="transmembrane region" description="Helical" evidence="1">
    <location>
        <begin position="58"/>
        <end position="79"/>
    </location>
</feature>
<organism evidence="2 3">
    <name type="scientific">Kordiimonas sediminis</name>
    <dbReference type="NCBI Taxonomy" id="1735581"/>
    <lineage>
        <taxon>Bacteria</taxon>
        <taxon>Pseudomonadati</taxon>
        <taxon>Pseudomonadota</taxon>
        <taxon>Alphaproteobacteria</taxon>
        <taxon>Kordiimonadales</taxon>
        <taxon>Kordiimonadaceae</taxon>
        <taxon>Kordiimonas</taxon>
    </lineage>
</organism>
<evidence type="ECO:0000256" key="1">
    <source>
        <dbReference type="SAM" id="Phobius"/>
    </source>
</evidence>
<evidence type="ECO:0000313" key="2">
    <source>
        <dbReference type="EMBL" id="GHF24342.1"/>
    </source>
</evidence>
<gene>
    <name evidence="2" type="ORF">GCM10017044_18710</name>
</gene>
<keyword evidence="3" id="KW-1185">Reference proteome</keyword>
<accession>A0A919AT57</accession>
<proteinExistence type="predicted"/>
<feature type="transmembrane region" description="Helical" evidence="1">
    <location>
        <begin position="20"/>
        <end position="38"/>
    </location>
</feature>